<dbReference type="PANTHER" id="PTHR12874:SF9">
    <property type="entry name" value="F-BOX ONLY PROTEIN 48"/>
    <property type="match status" value="1"/>
</dbReference>
<dbReference type="STRING" id="461836.A0A0L0D8A5"/>
<dbReference type="Gene3D" id="1.20.1280.50">
    <property type="match status" value="1"/>
</dbReference>
<dbReference type="PROSITE" id="PS50181">
    <property type="entry name" value="FBOX"/>
    <property type="match status" value="1"/>
</dbReference>
<dbReference type="Pfam" id="PF12937">
    <property type="entry name" value="F-box-like"/>
    <property type="match status" value="1"/>
</dbReference>
<gene>
    <name evidence="3" type="ORF">AMSG_04923</name>
</gene>
<dbReference type="eggNOG" id="KOG2997">
    <property type="taxonomic scope" value="Eukaryota"/>
</dbReference>
<dbReference type="InterPro" id="IPR045464">
    <property type="entry name" value="Hrt3/FBXO9_C"/>
</dbReference>
<dbReference type="PANTHER" id="PTHR12874">
    <property type="entry name" value="F-BOX ONLY PROTEIN 48-RELATED"/>
    <property type="match status" value="1"/>
</dbReference>
<accession>A0A0L0D8A5</accession>
<evidence type="ECO:0000313" key="3">
    <source>
        <dbReference type="EMBL" id="KNC48475.1"/>
    </source>
</evidence>
<evidence type="ECO:0000313" key="4">
    <source>
        <dbReference type="Proteomes" id="UP000054408"/>
    </source>
</evidence>
<dbReference type="GeneID" id="25564437"/>
<dbReference type="RefSeq" id="XP_013758587.1">
    <property type="nucleotide sequence ID" value="XM_013903133.1"/>
</dbReference>
<feature type="domain" description="F-box" evidence="2">
    <location>
        <begin position="162"/>
        <end position="208"/>
    </location>
</feature>
<evidence type="ECO:0000259" key="2">
    <source>
        <dbReference type="PROSITE" id="PS50181"/>
    </source>
</evidence>
<dbReference type="GO" id="GO:0031146">
    <property type="term" value="P:SCF-dependent proteasomal ubiquitin-dependent protein catabolic process"/>
    <property type="evidence" value="ECO:0007669"/>
    <property type="project" value="TreeGrafter"/>
</dbReference>
<dbReference type="EMBL" id="GL349451">
    <property type="protein sequence ID" value="KNC48475.1"/>
    <property type="molecule type" value="Genomic_DNA"/>
</dbReference>
<organism evidence="3 4">
    <name type="scientific">Thecamonas trahens ATCC 50062</name>
    <dbReference type="NCBI Taxonomy" id="461836"/>
    <lineage>
        <taxon>Eukaryota</taxon>
        <taxon>Apusozoa</taxon>
        <taxon>Apusomonadida</taxon>
        <taxon>Apusomonadidae</taxon>
        <taxon>Thecamonas</taxon>
    </lineage>
</organism>
<dbReference type="SMART" id="SM00256">
    <property type="entry name" value="FBOX"/>
    <property type="match status" value="1"/>
</dbReference>
<sequence length="440" mass="48556">MESELDQFREEWLAELNESHAVNREILAEETADEARLRQAHELFCRAAALERSGQVTEAMHTYREAFILDPDVDVSNRHAYAQARAAAAEVAMAGRDDGGMPADARPATLADDDGRVESGCDGDAGDGGQDLLAHILSGEAGRVALSHDDADGGDEGCAGSGLRLGDLPLELLLEILKWLDVASLESIARVCRLMFVLSRDNAAWRERLHRVSKPVLARLLPRVGYSWRTALACCPLVRTGGLYICRETYYRRGGQRCRNGTIFEPMYQCVYWRYLQFHANGEFASLCTPEHPSRVVRWLGSSWTIGEDGAEGRGAGGRYAAAKHSKSRPLRTGSFVQRDGRLEATAQDSTGSAGSSTSRTAEFVFRMRLKRFGRPATVSAARTPAQVWTLNAGKIVLESYAAHHPSGKVTPYLNKPQEYHFVSYDELARLEEAPAPEEW</sequence>
<protein>
    <submittedName>
        <fullName evidence="3">F-box only protein 9</fullName>
    </submittedName>
</protein>
<dbReference type="GO" id="GO:0005737">
    <property type="term" value="C:cytoplasm"/>
    <property type="evidence" value="ECO:0007669"/>
    <property type="project" value="TreeGrafter"/>
</dbReference>
<dbReference type="Proteomes" id="UP000054408">
    <property type="component" value="Unassembled WGS sequence"/>
</dbReference>
<dbReference type="InterPro" id="IPR036047">
    <property type="entry name" value="F-box-like_dom_sf"/>
</dbReference>
<dbReference type="AlphaFoldDB" id="A0A0L0D8A5"/>
<dbReference type="SUPFAM" id="SSF81383">
    <property type="entry name" value="F-box domain"/>
    <property type="match status" value="1"/>
</dbReference>
<dbReference type="InterPro" id="IPR001810">
    <property type="entry name" value="F-box_dom"/>
</dbReference>
<keyword evidence="4" id="KW-1185">Reference proteome</keyword>
<proteinExistence type="predicted"/>
<evidence type="ECO:0000256" key="1">
    <source>
        <dbReference type="ARBA" id="ARBA00022786"/>
    </source>
</evidence>
<dbReference type="Pfam" id="PF19270">
    <property type="entry name" value="FBO_C"/>
    <property type="match status" value="1"/>
</dbReference>
<dbReference type="GO" id="GO:0019005">
    <property type="term" value="C:SCF ubiquitin ligase complex"/>
    <property type="evidence" value="ECO:0007669"/>
    <property type="project" value="TreeGrafter"/>
</dbReference>
<reference evidence="3 4" key="1">
    <citation type="submission" date="2010-05" db="EMBL/GenBank/DDBJ databases">
        <title>The Genome Sequence of Thecamonas trahens ATCC 50062.</title>
        <authorList>
            <consortium name="The Broad Institute Genome Sequencing Platform"/>
            <person name="Russ C."/>
            <person name="Cuomo C."/>
            <person name="Shea T."/>
            <person name="Young S.K."/>
            <person name="Zeng Q."/>
            <person name="Koehrsen M."/>
            <person name="Haas B."/>
            <person name="Borodovsky M."/>
            <person name="Guigo R."/>
            <person name="Alvarado L."/>
            <person name="Berlin A."/>
            <person name="Bochicchio J."/>
            <person name="Borenstein D."/>
            <person name="Chapman S."/>
            <person name="Chen Z."/>
            <person name="Freedman E."/>
            <person name="Gellesch M."/>
            <person name="Goldberg J."/>
            <person name="Griggs A."/>
            <person name="Gujja S."/>
            <person name="Heilman E."/>
            <person name="Heiman D."/>
            <person name="Hepburn T."/>
            <person name="Howarth C."/>
            <person name="Jen D."/>
            <person name="Larson L."/>
            <person name="Mehta T."/>
            <person name="Park D."/>
            <person name="Pearson M."/>
            <person name="Roberts A."/>
            <person name="Saif S."/>
            <person name="Shenoy N."/>
            <person name="Sisk P."/>
            <person name="Stolte C."/>
            <person name="Sykes S."/>
            <person name="Thomson T."/>
            <person name="Walk T."/>
            <person name="White J."/>
            <person name="Yandava C."/>
            <person name="Burger G."/>
            <person name="Gray M.W."/>
            <person name="Holland P.W.H."/>
            <person name="King N."/>
            <person name="Lang F.B.F."/>
            <person name="Roger A.J."/>
            <person name="Ruiz-Trillo I."/>
            <person name="Lander E."/>
            <person name="Nusbaum C."/>
        </authorList>
    </citation>
    <scope>NUCLEOTIDE SEQUENCE [LARGE SCALE GENOMIC DNA]</scope>
    <source>
        <strain evidence="3 4">ATCC 50062</strain>
    </source>
</reference>
<keyword evidence="1" id="KW-0833">Ubl conjugation pathway</keyword>
<name>A0A0L0D8A5_THETB</name>
<dbReference type="OrthoDB" id="2117972at2759"/>